<dbReference type="AlphaFoldDB" id="A0A420YGZ4"/>
<evidence type="ECO:0000256" key="7">
    <source>
        <dbReference type="SAM" id="MobiDB-lite"/>
    </source>
</evidence>
<feature type="transmembrane region" description="Helical" evidence="8">
    <location>
        <begin position="289"/>
        <end position="311"/>
    </location>
</feature>
<evidence type="ECO:0000256" key="6">
    <source>
        <dbReference type="ARBA" id="ARBA00023136"/>
    </source>
</evidence>
<keyword evidence="6 8" id="KW-0472">Membrane</keyword>
<evidence type="ECO:0000256" key="4">
    <source>
        <dbReference type="ARBA" id="ARBA00022970"/>
    </source>
</evidence>
<protein>
    <recommendedName>
        <fullName evidence="9">Amino acid permease/ SLC12A domain-containing protein</fullName>
    </recommendedName>
</protein>
<dbReference type="FunFam" id="1.20.1740.10:FF:000006">
    <property type="entry name" value="General amino acid permease"/>
    <property type="match status" value="1"/>
</dbReference>
<gene>
    <name evidence="10" type="ORF">DL546_006114</name>
</gene>
<dbReference type="PIRSF" id="PIRSF006060">
    <property type="entry name" value="AA_transporter"/>
    <property type="match status" value="1"/>
</dbReference>
<feature type="transmembrane region" description="Helical" evidence="8">
    <location>
        <begin position="201"/>
        <end position="218"/>
    </location>
</feature>
<proteinExistence type="predicted"/>
<dbReference type="InterPro" id="IPR004840">
    <property type="entry name" value="Amino_acid_permease_CS"/>
</dbReference>
<comment type="subcellular location">
    <subcellularLocation>
        <location evidence="1">Membrane</location>
        <topology evidence="1">Multi-pass membrane protein</topology>
    </subcellularLocation>
</comment>
<evidence type="ECO:0000256" key="2">
    <source>
        <dbReference type="ARBA" id="ARBA00022448"/>
    </source>
</evidence>
<feature type="transmembrane region" description="Helical" evidence="8">
    <location>
        <begin position="430"/>
        <end position="447"/>
    </location>
</feature>
<dbReference type="PANTHER" id="PTHR43341">
    <property type="entry name" value="AMINO ACID PERMEASE"/>
    <property type="match status" value="1"/>
</dbReference>
<dbReference type="Pfam" id="PF00324">
    <property type="entry name" value="AA_permease"/>
    <property type="match status" value="1"/>
</dbReference>
<dbReference type="EMBL" id="QVQW01000010">
    <property type="protein sequence ID" value="RKU47144.1"/>
    <property type="molecule type" value="Genomic_DNA"/>
</dbReference>
<comment type="caution">
    <text evidence="10">The sequence shown here is derived from an EMBL/GenBank/DDBJ whole genome shotgun (WGS) entry which is preliminary data.</text>
</comment>
<feature type="transmembrane region" description="Helical" evidence="8">
    <location>
        <begin position="391"/>
        <end position="410"/>
    </location>
</feature>
<evidence type="ECO:0000256" key="1">
    <source>
        <dbReference type="ARBA" id="ARBA00004141"/>
    </source>
</evidence>
<evidence type="ECO:0000256" key="5">
    <source>
        <dbReference type="ARBA" id="ARBA00022989"/>
    </source>
</evidence>
<feature type="domain" description="Amino acid permease/ SLC12A" evidence="9">
    <location>
        <begin position="58"/>
        <end position="521"/>
    </location>
</feature>
<keyword evidence="11" id="KW-1185">Reference proteome</keyword>
<evidence type="ECO:0000313" key="11">
    <source>
        <dbReference type="Proteomes" id="UP000275385"/>
    </source>
</evidence>
<feature type="transmembrane region" description="Helical" evidence="8">
    <location>
        <begin position="59"/>
        <end position="76"/>
    </location>
</feature>
<reference evidence="10 11" key="1">
    <citation type="submission" date="2018-08" db="EMBL/GenBank/DDBJ databases">
        <title>Draft genome of the lignicolous fungus Coniochaeta pulveracea.</title>
        <authorList>
            <person name="Borstlap C.J."/>
            <person name="De Witt R.N."/>
            <person name="Botha A."/>
            <person name="Volschenk H."/>
        </authorList>
    </citation>
    <scope>NUCLEOTIDE SEQUENCE [LARGE SCALE GENOMIC DNA]</scope>
    <source>
        <strain evidence="10 11">CAB683</strain>
    </source>
</reference>
<dbReference type="Gene3D" id="1.20.1740.10">
    <property type="entry name" value="Amino acid/polyamine transporter I"/>
    <property type="match status" value="1"/>
</dbReference>
<keyword evidence="3 8" id="KW-0812">Transmembrane</keyword>
<accession>A0A420YGZ4</accession>
<feature type="transmembrane region" description="Helical" evidence="8">
    <location>
        <begin position="494"/>
        <end position="514"/>
    </location>
</feature>
<dbReference type="Proteomes" id="UP000275385">
    <property type="component" value="Unassembled WGS sequence"/>
</dbReference>
<dbReference type="GO" id="GO:0015171">
    <property type="term" value="F:amino acid transmembrane transporter activity"/>
    <property type="evidence" value="ECO:0007669"/>
    <property type="project" value="TreeGrafter"/>
</dbReference>
<evidence type="ECO:0000256" key="3">
    <source>
        <dbReference type="ARBA" id="ARBA00022692"/>
    </source>
</evidence>
<feature type="transmembrane region" description="Helical" evidence="8">
    <location>
        <begin position="136"/>
        <end position="161"/>
    </location>
</feature>
<keyword evidence="4" id="KW-0029">Amino-acid transport</keyword>
<dbReference type="PROSITE" id="PS00218">
    <property type="entry name" value="AMINO_ACID_PERMEASE_1"/>
    <property type="match status" value="1"/>
</dbReference>
<dbReference type="STRING" id="177199.A0A420YGZ4"/>
<feature type="transmembrane region" description="Helical" evidence="8">
    <location>
        <begin position="88"/>
        <end position="115"/>
    </location>
</feature>
<sequence>MASTGVDLAGGQPHPHPVAGQPRVKEEKDAEKLAEAVPVETVSIDEGDHTHRRLKSRHIQLIGIGGTIGTALYVSIGRGVLNGGPGSLFIAFTIWCTFILAVTVSLAEMVTYLPISSPFIRFAGRYVDPAFGFAAGWNFFVLEASLVPFEITACNVIIHYWSDAVPTGAIIAIIIVLYGLINLLAIEWYGETEFWAAMGKFLLIVGLILFTFVVMVGGNPQHDRFGFRYWREPGAFAELYYEGTLGRWLGFLQCLIQAAFTIAGPDYVAMAAGETENPRSVMPRAFNAVFYRLTGFFVLGSLAVGILVPYHDEELKAAYASGAPGAAASPYVVAMNRLQIRVLPDIVNAMVLTAAFSAGNSYVYCASRSLFGLALDGKAPRFLTKCTRQGVPVYCVVVVLLIALLSFLQVSNNAAVVLQWFINLVTASQLINYSVVSVTYLCWYAALQAQGVDRDTLPYKAPWQPFAAWYSLTGCLVMAFVGGYTVFLPGNWDVPTFLFSYTMIGVCPLLYVGWKVLKRSRIWKSEEVDLMQGLKEIEDYHTNYVAMAPSNAYHRVLDFLFG</sequence>
<keyword evidence="2" id="KW-0813">Transport</keyword>
<dbReference type="PANTHER" id="PTHR43341:SF15">
    <property type="entry name" value="GENERAL AMINO ACID PERMEASE AGP2"/>
    <property type="match status" value="1"/>
</dbReference>
<name>A0A420YGZ4_9PEZI</name>
<evidence type="ECO:0000256" key="8">
    <source>
        <dbReference type="SAM" id="Phobius"/>
    </source>
</evidence>
<dbReference type="GO" id="GO:0016020">
    <property type="term" value="C:membrane"/>
    <property type="evidence" value="ECO:0007669"/>
    <property type="project" value="UniProtKB-SubCell"/>
</dbReference>
<keyword evidence="5 8" id="KW-1133">Transmembrane helix</keyword>
<feature type="region of interest" description="Disordered" evidence="7">
    <location>
        <begin position="1"/>
        <end position="30"/>
    </location>
</feature>
<dbReference type="InterPro" id="IPR004841">
    <property type="entry name" value="AA-permease/SLC12A_dom"/>
</dbReference>
<dbReference type="InterPro" id="IPR050524">
    <property type="entry name" value="APC_YAT"/>
</dbReference>
<evidence type="ECO:0000313" key="10">
    <source>
        <dbReference type="EMBL" id="RKU47144.1"/>
    </source>
</evidence>
<feature type="transmembrane region" description="Helical" evidence="8">
    <location>
        <begin position="167"/>
        <end position="189"/>
    </location>
</feature>
<organism evidence="10 11">
    <name type="scientific">Coniochaeta pulveracea</name>
    <dbReference type="NCBI Taxonomy" id="177199"/>
    <lineage>
        <taxon>Eukaryota</taxon>
        <taxon>Fungi</taxon>
        <taxon>Dikarya</taxon>
        <taxon>Ascomycota</taxon>
        <taxon>Pezizomycotina</taxon>
        <taxon>Sordariomycetes</taxon>
        <taxon>Sordariomycetidae</taxon>
        <taxon>Coniochaetales</taxon>
        <taxon>Coniochaetaceae</taxon>
        <taxon>Coniochaeta</taxon>
    </lineage>
</organism>
<evidence type="ECO:0000259" key="9">
    <source>
        <dbReference type="Pfam" id="PF00324"/>
    </source>
</evidence>
<feature type="transmembrane region" description="Helical" evidence="8">
    <location>
        <begin position="467"/>
        <end position="488"/>
    </location>
</feature>
<dbReference type="OrthoDB" id="10062876at2759"/>